<dbReference type="STRING" id="1128970.SAMN04487935_1144"/>
<evidence type="ECO:0000313" key="1">
    <source>
        <dbReference type="EMBL" id="SDJ59806.1"/>
    </source>
</evidence>
<dbReference type="Gene3D" id="1.25.40.390">
    <property type="match status" value="1"/>
</dbReference>
<dbReference type="Pfam" id="PF12771">
    <property type="entry name" value="SusD-like_2"/>
    <property type="match status" value="1"/>
</dbReference>
<dbReference type="PROSITE" id="PS51257">
    <property type="entry name" value="PROKAR_LIPOPROTEIN"/>
    <property type="match status" value="1"/>
</dbReference>
<sequence>MKKIIILLGIFSLTISCNDNLTDVNVDPINPTVVPAASLLGNAEKNLVDYMTSTNVNTNVFRLFSQQWTETTYLDESRYDILQRNVADNTWRTLYRNVLRDLKEAKTITEEENPVTPAEIALKNNKLAVIEMLTVYTYSVTVDIFGNIPYTQALDPLANPSPAYDDAKVIYADLFNRLDAALDNVTAASGSFGAAEFIYGGDMSSWTTFGNSLKLRMAITVADAPTLAATAKTAAEEAVAAGVFESSDEDATLAYLPTQPNTNPLYEDLVTSGRYDFIAAEPFVDKMNALNDPRRPFYYIPIDGVFIGGPYAQGGDFAEYSSPGDPLEGDQTVLLDPTLKGILLSYTEVSFYLAEAAERGWNVGSSAETNYNNAITSSILYWGGTDADAATYLAQPTVAYATAAPTWQEKIGNQAWIGYYNRGFEAWTTWRRLDFPALVAPANAASAAEGQIPKRFTYPVLEQTLNGVNYAAAGAAIGGDKLKTKLFWDIH</sequence>
<organism evidence="1 2">
    <name type="scientific">Flavobacterium noncentrifugens</name>
    <dbReference type="NCBI Taxonomy" id="1128970"/>
    <lineage>
        <taxon>Bacteria</taxon>
        <taxon>Pseudomonadati</taxon>
        <taxon>Bacteroidota</taxon>
        <taxon>Flavobacteriia</taxon>
        <taxon>Flavobacteriales</taxon>
        <taxon>Flavobacteriaceae</taxon>
        <taxon>Flavobacterium</taxon>
    </lineage>
</organism>
<dbReference type="AlphaFoldDB" id="A0A1G8V142"/>
<proteinExistence type="predicted"/>
<protein>
    <submittedName>
        <fullName evidence="1">Starch-binding associating with outer membrane</fullName>
    </submittedName>
</protein>
<accession>A0A1G8V142</accession>
<name>A0A1G8V142_9FLAO</name>
<dbReference type="EMBL" id="FNEZ01000002">
    <property type="protein sequence ID" value="SDJ59806.1"/>
    <property type="molecule type" value="Genomic_DNA"/>
</dbReference>
<gene>
    <name evidence="1" type="ORF">SAMN04487935_1144</name>
</gene>
<dbReference type="OrthoDB" id="725917at2"/>
<dbReference type="SUPFAM" id="SSF48452">
    <property type="entry name" value="TPR-like"/>
    <property type="match status" value="1"/>
</dbReference>
<dbReference type="Proteomes" id="UP000199580">
    <property type="component" value="Unassembled WGS sequence"/>
</dbReference>
<evidence type="ECO:0000313" key="2">
    <source>
        <dbReference type="Proteomes" id="UP000199580"/>
    </source>
</evidence>
<dbReference type="InterPro" id="IPR041662">
    <property type="entry name" value="SusD-like_2"/>
</dbReference>
<keyword evidence="2" id="KW-1185">Reference proteome</keyword>
<dbReference type="RefSeq" id="WP_091392693.1">
    <property type="nucleotide sequence ID" value="NZ_BKAI01000003.1"/>
</dbReference>
<reference evidence="1 2" key="1">
    <citation type="submission" date="2016-10" db="EMBL/GenBank/DDBJ databases">
        <authorList>
            <person name="de Groot N.N."/>
        </authorList>
    </citation>
    <scope>NUCLEOTIDE SEQUENCE [LARGE SCALE GENOMIC DNA]</scope>
    <source>
        <strain evidence="1 2">CGMCC 1.10076</strain>
    </source>
</reference>
<dbReference type="InterPro" id="IPR011990">
    <property type="entry name" value="TPR-like_helical_dom_sf"/>
</dbReference>